<feature type="transmembrane region" description="Helical" evidence="2">
    <location>
        <begin position="165"/>
        <end position="188"/>
    </location>
</feature>
<feature type="transmembrane region" description="Helical" evidence="2">
    <location>
        <begin position="347"/>
        <end position="369"/>
    </location>
</feature>
<dbReference type="EMBL" id="JACYFG010000051">
    <property type="protein sequence ID" value="MBD5781860.1"/>
    <property type="molecule type" value="Genomic_DNA"/>
</dbReference>
<dbReference type="InterPro" id="IPR036259">
    <property type="entry name" value="MFS_trans_sf"/>
</dbReference>
<keyword evidence="4" id="KW-1185">Reference proteome</keyword>
<feature type="transmembrane region" description="Helical" evidence="2">
    <location>
        <begin position="57"/>
        <end position="76"/>
    </location>
</feature>
<dbReference type="PANTHER" id="PTHR11328">
    <property type="entry name" value="MAJOR FACILITATOR SUPERFAMILY DOMAIN-CONTAINING PROTEIN"/>
    <property type="match status" value="1"/>
</dbReference>
<name>A0A927IJS8_9BACT</name>
<dbReference type="InterPro" id="IPR001927">
    <property type="entry name" value="Na/Gal_symport"/>
</dbReference>
<comment type="similarity">
    <text evidence="1">Belongs to the sodium:galactoside symporter (TC 2.A.2) family.</text>
</comment>
<dbReference type="CDD" id="cd17332">
    <property type="entry name" value="MFS_MelB_like"/>
    <property type="match status" value="1"/>
</dbReference>
<dbReference type="GO" id="GO:0008643">
    <property type="term" value="P:carbohydrate transport"/>
    <property type="evidence" value="ECO:0007669"/>
    <property type="project" value="InterPro"/>
</dbReference>
<dbReference type="Pfam" id="PF13347">
    <property type="entry name" value="MFS_2"/>
    <property type="match status" value="1"/>
</dbReference>
<dbReference type="PANTHER" id="PTHR11328:SF24">
    <property type="entry name" value="MAJOR FACILITATOR SUPERFAMILY (MFS) PROFILE DOMAIN-CONTAINING PROTEIN"/>
    <property type="match status" value="1"/>
</dbReference>
<protein>
    <submittedName>
        <fullName evidence="3">MFS transporter</fullName>
    </submittedName>
</protein>
<feature type="transmembrane region" description="Helical" evidence="2">
    <location>
        <begin position="128"/>
        <end position="153"/>
    </location>
</feature>
<dbReference type="Proteomes" id="UP000622317">
    <property type="component" value="Unassembled WGS sequence"/>
</dbReference>
<feature type="transmembrane region" description="Helical" evidence="2">
    <location>
        <begin position="390"/>
        <end position="415"/>
    </location>
</feature>
<feature type="transmembrane region" description="Helical" evidence="2">
    <location>
        <begin position="249"/>
        <end position="266"/>
    </location>
</feature>
<dbReference type="SUPFAM" id="SSF103473">
    <property type="entry name" value="MFS general substrate transporter"/>
    <property type="match status" value="1"/>
</dbReference>
<evidence type="ECO:0000313" key="4">
    <source>
        <dbReference type="Proteomes" id="UP000622317"/>
    </source>
</evidence>
<organism evidence="3 4">
    <name type="scientific">Pelagicoccus enzymogenes</name>
    <dbReference type="NCBI Taxonomy" id="2773457"/>
    <lineage>
        <taxon>Bacteria</taxon>
        <taxon>Pseudomonadati</taxon>
        <taxon>Verrucomicrobiota</taxon>
        <taxon>Opitutia</taxon>
        <taxon>Puniceicoccales</taxon>
        <taxon>Pelagicoccaceae</taxon>
        <taxon>Pelagicoccus</taxon>
    </lineage>
</organism>
<gene>
    <name evidence="3" type="ORF">IEN85_20330</name>
</gene>
<feature type="transmembrane region" description="Helical" evidence="2">
    <location>
        <begin position="293"/>
        <end position="311"/>
    </location>
</feature>
<dbReference type="RefSeq" id="WP_191618938.1">
    <property type="nucleotide sequence ID" value="NZ_JACYFG010000051.1"/>
</dbReference>
<keyword evidence="2" id="KW-0812">Transmembrane</keyword>
<comment type="caution">
    <text evidence="3">The sequence shown here is derived from an EMBL/GenBank/DDBJ whole genome shotgun (WGS) entry which is preliminary data.</text>
</comment>
<keyword evidence="2" id="KW-1133">Transmembrane helix</keyword>
<proteinExistence type="inferred from homology"/>
<feature type="transmembrane region" description="Helical" evidence="2">
    <location>
        <begin position="435"/>
        <end position="457"/>
    </location>
</feature>
<evidence type="ECO:0000256" key="1">
    <source>
        <dbReference type="ARBA" id="ARBA00009617"/>
    </source>
</evidence>
<sequence length="481" mass="53398">MSSNETAADKAGTVHVPDKIITMKENFAYAAGDMASVFYFKVFSSFLMFFYTDIIGIEAAIIGTMLWVTRVFDAFTDPMMGVICDRTDTPEGKFRPWLRWMILPFAVSGVLIFTVPELDDTWTIVYVYATYSLAMLAYTAINIPYGALMGVMTPHSAERTVLSSFRFYGSFSANLVVQATILYMVAGLGGAEDGSYTQQGYILTMSIYGICAGFLFLGTFYGTKERVQPPKGQEMNVKKDLAQLFKNKPWVSLIFVGIGTVMWIAMRDAAQLYYFKYYVVADMESAARFTKLMTWYNVLGSLGTIAGVYFTKHFTDLFRGKKNAFFSLTVLSAILGTGFFLCGPGDILLMFTIGIGLSIITGPLMPLFWSMIADTADYSEWKFGRRFTGLTFSAGTFSMKLGWAVGPALAAYSLSYYGYEDNVLQSARTIEGLRLMMSFFPAALAAIAAVVVLSYGINRKMEVQMEEELLARKEAEGTVES</sequence>
<evidence type="ECO:0000313" key="3">
    <source>
        <dbReference type="EMBL" id="MBD5781860.1"/>
    </source>
</evidence>
<dbReference type="InterPro" id="IPR039672">
    <property type="entry name" value="MFS_2"/>
</dbReference>
<accession>A0A927IJS8</accession>
<dbReference type="GO" id="GO:0005886">
    <property type="term" value="C:plasma membrane"/>
    <property type="evidence" value="ECO:0007669"/>
    <property type="project" value="TreeGrafter"/>
</dbReference>
<feature type="transmembrane region" description="Helical" evidence="2">
    <location>
        <begin position="200"/>
        <end position="221"/>
    </location>
</feature>
<dbReference type="GO" id="GO:0006814">
    <property type="term" value="P:sodium ion transport"/>
    <property type="evidence" value="ECO:0007669"/>
    <property type="project" value="InterPro"/>
</dbReference>
<dbReference type="AlphaFoldDB" id="A0A927IJS8"/>
<dbReference type="GO" id="GO:0015293">
    <property type="term" value="F:symporter activity"/>
    <property type="evidence" value="ECO:0007669"/>
    <property type="project" value="InterPro"/>
</dbReference>
<feature type="transmembrane region" description="Helical" evidence="2">
    <location>
        <begin position="97"/>
        <end position="116"/>
    </location>
</feature>
<reference evidence="3" key="1">
    <citation type="submission" date="2020-09" db="EMBL/GenBank/DDBJ databases">
        <title>Pelagicoccus enzymogenes sp. nov. with an EPS production, isolated from marine sediment.</title>
        <authorList>
            <person name="Feng X."/>
        </authorList>
    </citation>
    <scope>NUCLEOTIDE SEQUENCE</scope>
    <source>
        <strain evidence="3">NFK12</strain>
    </source>
</reference>
<feature type="transmembrane region" description="Helical" evidence="2">
    <location>
        <begin position="323"/>
        <end position="341"/>
    </location>
</feature>
<keyword evidence="2" id="KW-0472">Membrane</keyword>
<dbReference type="Gene3D" id="1.20.1250.20">
    <property type="entry name" value="MFS general substrate transporter like domains"/>
    <property type="match status" value="2"/>
</dbReference>
<dbReference type="NCBIfam" id="TIGR00792">
    <property type="entry name" value="gph"/>
    <property type="match status" value="1"/>
</dbReference>
<evidence type="ECO:0000256" key="2">
    <source>
        <dbReference type="SAM" id="Phobius"/>
    </source>
</evidence>